<evidence type="ECO:0000256" key="3">
    <source>
        <dbReference type="ARBA" id="ARBA00023012"/>
    </source>
</evidence>
<dbReference type="Proteomes" id="UP001596004">
    <property type="component" value="Unassembled WGS sequence"/>
</dbReference>
<keyword evidence="2 7" id="KW-0418">Kinase</keyword>
<feature type="region of interest" description="Disordered" evidence="4">
    <location>
        <begin position="399"/>
        <end position="422"/>
    </location>
</feature>
<feature type="transmembrane region" description="Helical" evidence="5">
    <location>
        <begin position="142"/>
        <end position="159"/>
    </location>
</feature>
<keyword evidence="3" id="KW-0902">Two-component regulatory system</keyword>
<reference evidence="8" key="1">
    <citation type="journal article" date="2019" name="Int. J. Syst. Evol. Microbiol.">
        <title>The Global Catalogue of Microorganisms (GCM) 10K type strain sequencing project: providing services to taxonomists for standard genome sequencing and annotation.</title>
        <authorList>
            <consortium name="The Broad Institute Genomics Platform"/>
            <consortium name="The Broad Institute Genome Sequencing Center for Infectious Disease"/>
            <person name="Wu L."/>
            <person name="Ma J."/>
        </authorList>
    </citation>
    <scope>NUCLEOTIDE SEQUENCE [LARGE SCALE GENOMIC DNA]</scope>
    <source>
        <strain evidence="8">CGMCC 4.7132</strain>
    </source>
</reference>
<evidence type="ECO:0000256" key="5">
    <source>
        <dbReference type="SAM" id="Phobius"/>
    </source>
</evidence>
<feature type="region of interest" description="Disordered" evidence="4">
    <location>
        <begin position="1"/>
        <end position="33"/>
    </location>
</feature>
<keyword evidence="8" id="KW-1185">Reference proteome</keyword>
<dbReference type="PANTHER" id="PTHR24421">
    <property type="entry name" value="NITRATE/NITRITE SENSOR PROTEIN NARX-RELATED"/>
    <property type="match status" value="1"/>
</dbReference>
<dbReference type="Gene3D" id="3.30.565.10">
    <property type="entry name" value="Histidine kinase-like ATPase, C-terminal domain"/>
    <property type="match status" value="1"/>
</dbReference>
<evidence type="ECO:0000256" key="1">
    <source>
        <dbReference type="ARBA" id="ARBA00022679"/>
    </source>
</evidence>
<dbReference type="GO" id="GO:0016301">
    <property type="term" value="F:kinase activity"/>
    <property type="evidence" value="ECO:0007669"/>
    <property type="project" value="UniProtKB-KW"/>
</dbReference>
<feature type="transmembrane region" description="Helical" evidence="5">
    <location>
        <begin position="108"/>
        <end position="135"/>
    </location>
</feature>
<dbReference type="InterPro" id="IPR036890">
    <property type="entry name" value="HATPase_C_sf"/>
</dbReference>
<evidence type="ECO:0000313" key="8">
    <source>
        <dbReference type="Proteomes" id="UP001596004"/>
    </source>
</evidence>
<feature type="transmembrane region" description="Helical" evidence="5">
    <location>
        <begin position="69"/>
        <end position="88"/>
    </location>
</feature>
<keyword evidence="1" id="KW-0808">Transferase</keyword>
<dbReference type="SUPFAM" id="SSF55874">
    <property type="entry name" value="ATPase domain of HSP90 chaperone/DNA topoisomerase II/histidine kinase"/>
    <property type="match status" value="1"/>
</dbReference>
<feature type="compositionally biased region" description="Polar residues" evidence="4">
    <location>
        <begin position="353"/>
        <end position="368"/>
    </location>
</feature>
<feature type="compositionally biased region" description="Polar residues" evidence="4">
    <location>
        <begin position="1"/>
        <end position="10"/>
    </location>
</feature>
<dbReference type="RefSeq" id="WP_380849041.1">
    <property type="nucleotide sequence ID" value="NZ_JBHSFP010000035.1"/>
</dbReference>
<gene>
    <name evidence="7" type="ORF">ACFO60_33935</name>
</gene>
<name>A0ABV9CSQ9_9ACTN</name>
<sequence>MDSEVSSGLPLQQPRWASRAAPPHPPAGEAQGERWTPRVVLPVTLVMLAGFALITIMNVLVTGPAPARLAGFAVCLALVFTLQLAHSVGAPRRWPARTRALTLSLQALATYLPFLWLGSAWGGMLGFLAGSVLLVVPGRARWALYAAACAGILPVLAVQDVPPVGLAYGTGFTLLTGLVVYGMSSLSTLVAELYTARGKLARMAVTRERLRVARDLHDLLGYSLSAITLKSELTHRLLPVHPHRARDEITDILTVARQALTDVRTVANGYRTMSLTTEADSATSVLTAADIDVTTTITTPDLPPHIETVLATVLREAVTNILRHSKAQNATIHATTHNDTIHLHIANDGADPDSTTPTPHSGNGLSNLTTRLHTVNGHLTTGIDDDGWFHLTVRTPMRPDADQDEEFDIEQAAARATGQPAP</sequence>
<feature type="transmembrane region" description="Helical" evidence="5">
    <location>
        <begin position="171"/>
        <end position="194"/>
    </location>
</feature>
<feature type="region of interest" description="Disordered" evidence="4">
    <location>
        <begin position="344"/>
        <end position="368"/>
    </location>
</feature>
<dbReference type="Pfam" id="PF07730">
    <property type="entry name" value="HisKA_3"/>
    <property type="match status" value="1"/>
</dbReference>
<comment type="caution">
    <text evidence="7">The sequence shown here is derived from an EMBL/GenBank/DDBJ whole genome shotgun (WGS) entry which is preliminary data.</text>
</comment>
<dbReference type="CDD" id="cd16917">
    <property type="entry name" value="HATPase_UhpB-NarQ-NarX-like"/>
    <property type="match status" value="1"/>
</dbReference>
<dbReference type="InterPro" id="IPR050482">
    <property type="entry name" value="Sensor_HK_TwoCompSys"/>
</dbReference>
<proteinExistence type="predicted"/>
<keyword evidence="5" id="KW-0812">Transmembrane</keyword>
<dbReference type="PANTHER" id="PTHR24421:SF63">
    <property type="entry name" value="SENSOR HISTIDINE KINASE DESK"/>
    <property type="match status" value="1"/>
</dbReference>
<organism evidence="7 8">
    <name type="scientific">Sphaerisporangium dianthi</name>
    <dbReference type="NCBI Taxonomy" id="1436120"/>
    <lineage>
        <taxon>Bacteria</taxon>
        <taxon>Bacillati</taxon>
        <taxon>Actinomycetota</taxon>
        <taxon>Actinomycetes</taxon>
        <taxon>Streptosporangiales</taxon>
        <taxon>Streptosporangiaceae</taxon>
        <taxon>Sphaerisporangium</taxon>
    </lineage>
</organism>
<dbReference type="EMBL" id="JBHSFP010000035">
    <property type="protein sequence ID" value="MFC4535792.1"/>
    <property type="molecule type" value="Genomic_DNA"/>
</dbReference>
<feature type="transmembrane region" description="Helical" evidence="5">
    <location>
        <begin position="39"/>
        <end position="62"/>
    </location>
</feature>
<accession>A0ABV9CSQ9</accession>
<evidence type="ECO:0000256" key="2">
    <source>
        <dbReference type="ARBA" id="ARBA00022777"/>
    </source>
</evidence>
<evidence type="ECO:0000313" key="7">
    <source>
        <dbReference type="EMBL" id="MFC4535792.1"/>
    </source>
</evidence>
<keyword evidence="5" id="KW-1133">Transmembrane helix</keyword>
<protein>
    <submittedName>
        <fullName evidence="7">Histidine kinase</fullName>
    </submittedName>
</protein>
<dbReference type="Gene3D" id="1.20.5.1930">
    <property type="match status" value="1"/>
</dbReference>
<evidence type="ECO:0000259" key="6">
    <source>
        <dbReference type="Pfam" id="PF07730"/>
    </source>
</evidence>
<dbReference type="InterPro" id="IPR011712">
    <property type="entry name" value="Sig_transdc_His_kin_sub3_dim/P"/>
</dbReference>
<evidence type="ECO:0000256" key="4">
    <source>
        <dbReference type="SAM" id="MobiDB-lite"/>
    </source>
</evidence>
<feature type="domain" description="Signal transduction histidine kinase subgroup 3 dimerisation and phosphoacceptor" evidence="6">
    <location>
        <begin position="208"/>
        <end position="274"/>
    </location>
</feature>
<keyword evidence="5" id="KW-0472">Membrane</keyword>